<comment type="subcellular location">
    <subcellularLocation>
        <location evidence="1">Secreted</location>
    </subcellularLocation>
</comment>
<dbReference type="OrthoDB" id="5950272at2759"/>
<sequence length="354" mass="39256">MNKIIVVLVLVALSTLHIEAKKSKKHELEEDQKEVEESGQEPKEPEGQSEFPGFALRIPIPNFGALAHIKDQLENLFTGQKVSDGVKPGKTKTTTTSKNSTRGPFKTYSVTSETVSADNKSSPHILSKVFKSITTLDKDKLLKGKNGKIKIPSAMEFDFGPFGPQFHDDSDGVKCSRPTQSSDCKSYEYCDEFLGVCRKRLADGAACTQKDQCDGKYTCTWGRCIKHSHEGSSGTFCDSDSECHSTDEELSCREQADISRFSRVCIAKLGEGATCGHSSLFDLFRRAEDVSNYCKKGLLCRTVGFFGRRACIRGYEENSEEVKAIDDEASDEASKKEIKSSKDKKEEKSKTLKF</sequence>
<evidence type="ECO:0000313" key="6">
    <source>
        <dbReference type="EMBL" id="KAJ7391656.1"/>
    </source>
</evidence>
<evidence type="ECO:0000256" key="1">
    <source>
        <dbReference type="ARBA" id="ARBA00004613"/>
    </source>
</evidence>
<feature type="chain" id="PRO_5040979568" evidence="5">
    <location>
        <begin position="21"/>
        <end position="354"/>
    </location>
</feature>
<accession>A0A9X0A1B2</accession>
<dbReference type="EMBL" id="MU825405">
    <property type="protein sequence ID" value="KAJ7391656.1"/>
    <property type="molecule type" value="Genomic_DNA"/>
</dbReference>
<organism evidence="6 7">
    <name type="scientific">Desmophyllum pertusum</name>
    <dbReference type="NCBI Taxonomy" id="174260"/>
    <lineage>
        <taxon>Eukaryota</taxon>
        <taxon>Metazoa</taxon>
        <taxon>Cnidaria</taxon>
        <taxon>Anthozoa</taxon>
        <taxon>Hexacorallia</taxon>
        <taxon>Scleractinia</taxon>
        <taxon>Caryophylliina</taxon>
        <taxon>Caryophylliidae</taxon>
        <taxon>Desmophyllum</taxon>
    </lineage>
</organism>
<keyword evidence="7" id="KW-1185">Reference proteome</keyword>
<dbReference type="GO" id="GO:0039706">
    <property type="term" value="F:co-receptor binding"/>
    <property type="evidence" value="ECO:0007669"/>
    <property type="project" value="TreeGrafter"/>
</dbReference>
<keyword evidence="2" id="KW-0964">Secreted</keyword>
<feature type="region of interest" description="Disordered" evidence="4">
    <location>
        <begin position="22"/>
        <end position="52"/>
    </location>
</feature>
<dbReference type="Proteomes" id="UP001163046">
    <property type="component" value="Unassembled WGS sequence"/>
</dbReference>
<dbReference type="AlphaFoldDB" id="A0A9X0A1B2"/>
<keyword evidence="3 5" id="KW-0732">Signal</keyword>
<feature type="compositionally biased region" description="Acidic residues" evidence="4">
    <location>
        <begin position="29"/>
        <end position="39"/>
    </location>
</feature>
<reference evidence="6" key="1">
    <citation type="submission" date="2023-01" db="EMBL/GenBank/DDBJ databases">
        <title>Genome assembly of the deep-sea coral Lophelia pertusa.</title>
        <authorList>
            <person name="Herrera S."/>
            <person name="Cordes E."/>
        </authorList>
    </citation>
    <scope>NUCLEOTIDE SEQUENCE</scope>
    <source>
        <strain evidence="6">USNM1676648</strain>
        <tissue evidence="6">Polyp</tissue>
    </source>
</reference>
<feature type="region of interest" description="Disordered" evidence="4">
    <location>
        <begin position="326"/>
        <end position="354"/>
    </location>
</feature>
<dbReference type="GO" id="GO:0048019">
    <property type="term" value="F:receptor antagonist activity"/>
    <property type="evidence" value="ECO:0007669"/>
    <property type="project" value="TreeGrafter"/>
</dbReference>
<dbReference type="InterPro" id="IPR039863">
    <property type="entry name" value="DKK1-4"/>
</dbReference>
<gene>
    <name evidence="6" type="ORF">OS493_017353</name>
</gene>
<evidence type="ECO:0000256" key="4">
    <source>
        <dbReference type="SAM" id="MobiDB-lite"/>
    </source>
</evidence>
<evidence type="ECO:0000256" key="2">
    <source>
        <dbReference type="ARBA" id="ARBA00022525"/>
    </source>
</evidence>
<name>A0A9X0A1B2_9CNID</name>
<comment type="caution">
    <text evidence="6">The sequence shown here is derived from an EMBL/GenBank/DDBJ whole genome shotgun (WGS) entry which is preliminary data.</text>
</comment>
<protein>
    <submittedName>
        <fullName evidence="6">Uncharacterized protein</fullName>
    </submittedName>
</protein>
<dbReference type="GO" id="GO:0005615">
    <property type="term" value="C:extracellular space"/>
    <property type="evidence" value="ECO:0007669"/>
    <property type="project" value="TreeGrafter"/>
</dbReference>
<dbReference type="GO" id="GO:0090090">
    <property type="term" value="P:negative regulation of canonical Wnt signaling pathway"/>
    <property type="evidence" value="ECO:0007669"/>
    <property type="project" value="TreeGrafter"/>
</dbReference>
<proteinExistence type="predicted"/>
<dbReference type="PANTHER" id="PTHR12113:SF6">
    <property type="entry name" value="DICKKOPF N-TERMINAL CYSTEINE-RICH DOMAIN-CONTAINING PROTEIN"/>
    <property type="match status" value="1"/>
</dbReference>
<evidence type="ECO:0000256" key="3">
    <source>
        <dbReference type="ARBA" id="ARBA00022729"/>
    </source>
</evidence>
<evidence type="ECO:0000256" key="5">
    <source>
        <dbReference type="SAM" id="SignalP"/>
    </source>
</evidence>
<feature type="signal peptide" evidence="5">
    <location>
        <begin position="1"/>
        <end position="20"/>
    </location>
</feature>
<evidence type="ECO:0000313" key="7">
    <source>
        <dbReference type="Proteomes" id="UP001163046"/>
    </source>
</evidence>
<dbReference type="PANTHER" id="PTHR12113">
    <property type="entry name" value="DICKKOPF3-LIKE 3"/>
    <property type="match status" value="1"/>
</dbReference>